<evidence type="ECO:0000259" key="9">
    <source>
        <dbReference type="Pfam" id="PF24779"/>
    </source>
</evidence>
<keyword evidence="4" id="KW-0539">Nucleus</keyword>
<dbReference type="InterPro" id="IPR057776">
    <property type="entry name" value="UTP23_sensor"/>
</dbReference>
<feature type="compositionally biased region" description="Basic residues" evidence="8">
    <location>
        <begin position="198"/>
        <end position="217"/>
    </location>
</feature>
<keyword evidence="2" id="KW-0690">Ribosome biogenesis</keyword>
<dbReference type="EMBL" id="WJQU01000001">
    <property type="protein sequence ID" value="KAJ6646537.1"/>
    <property type="molecule type" value="Genomic_DNA"/>
</dbReference>
<dbReference type="GO" id="GO:0032040">
    <property type="term" value="C:small-subunit processome"/>
    <property type="evidence" value="ECO:0007669"/>
    <property type="project" value="InterPro"/>
</dbReference>
<accession>A0A9Q0S5V8</accession>
<evidence type="ECO:0000256" key="3">
    <source>
        <dbReference type="ARBA" id="ARBA00022552"/>
    </source>
</evidence>
<name>A0A9Q0S5V8_9DIPT</name>
<evidence type="ECO:0000256" key="4">
    <source>
        <dbReference type="ARBA" id="ARBA00023242"/>
    </source>
</evidence>
<dbReference type="OrthoDB" id="25675at2759"/>
<dbReference type="SUPFAM" id="SSF88723">
    <property type="entry name" value="PIN domain-like"/>
    <property type="match status" value="1"/>
</dbReference>
<dbReference type="AlphaFoldDB" id="A0A9Q0S5V8"/>
<dbReference type="Pfam" id="PF04900">
    <property type="entry name" value="Fcf1"/>
    <property type="match status" value="1"/>
</dbReference>
<evidence type="ECO:0000256" key="7">
    <source>
        <dbReference type="ARBA" id="ARBA00071400"/>
    </source>
</evidence>
<evidence type="ECO:0000256" key="8">
    <source>
        <dbReference type="SAM" id="MobiDB-lite"/>
    </source>
</evidence>
<dbReference type="Gene3D" id="3.40.50.1010">
    <property type="entry name" value="5'-nuclease"/>
    <property type="match status" value="1"/>
</dbReference>
<evidence type="ECO:0000256" key="1">
    <source>
        <dbReference type="ARBA" id="ARBA00004604"/>
    </source>
</evidence>
<feature type="domain" description="UTP23 sensor motif region" evidence="9">
    <location>
        <begin position="196"/>
        <end position="215"/>
    </location>
</feature>
<evidence type="ECO:0000313" key="11">
    <source>
        <dbReference type="Proteomes" id="UP001151699"/>
    </source>
</evidence>
<evidence type="ECO:0000256" key="6">
    <source>
        <dbReference type="ARBA" id="ARBA00038503"/>
    </source>
</evidence>
<evidence type="ECO:0000256" key="5">
    <source>
        <dbReference type="ARBA" id="ARBA00037300"/>
    </source>
</evidence>
<dbReference type="GO" id="GO:0006364">
    <property type="term" value="P:rRNA processing"/>
    <property type="evidence" value="ECO:0007669"/>
    <property type="project" value="UniProtKB-KW"/>
</dbReference>
<dbReference type="PANTHER" id="PTHR12416">
    <property type="entry name" value="RRNA-PROCESSING PROTEIN UTP23 HOMOLOG"/>
    <property type="match status" value="1"/>
</dbReference>
<feature type="compositionally biased region" description="Basic and acidic residues" evidence="8">
    <location>
        <begin position="218"/>
        <end position="237"/>
    </location>
</feature>
<comment type="subcellular location">
    <subcellularLocation>
        <location evidence="1">Nucleus</location>
        <location evidence="1">Nucleolus</location>
    </subcellularLocation>
</comment>
<keyword evidence="11" id="KW-1185">Reference proteome</keyword>
<sequence length="261" mass="29784">MVVSSSARVAPHILNTKITFGYPRCGSREPFQVIIDATFCQVALEFQIKISEQIPNYLQSESRLITTQCIIEEAESLGSRIQGAVQIVKQFVVHRCGHDKKPIPGADCIRSMCKQNKYIVATQDRELQEKLRLKPGQPIIYLHKRCPVLEQPSEASRKFSDKKIDETFGFGEDAVNKLKTMKRRAGIEDTDVLNVKKKKFKRKQPNPLSCKKKKKRVGDHGKDKSIEGVSDKPIEKKQRSRIRKRVPKHVKEHLLALNKSS</sequence>
<gene>
    <name evidence="10" type="primary">UTP23</name>
    <name evidence="10" type="ORF">Bhyg_01750</name>
</gene>
<dbReference type="FunFam" id="3.40.50.1010:FF:000006">
    <property type="entry name" value="rRNA-processing protein UTP23 homolog"/>
    <property type="match status" value="1"/>
</dbReference>
<comment type="similarity">
    <text evidence="6">Belongs to the UTP23/FCF1 family. UTP23 subfamily.</text>
</comment>
<protein>
    <recommendedName>
        <fullName evidence="7">rRNA-processing protein UTP23 homolog</fullName>
    </recommendedName>
</protein>
<comment type="function">
    <text evidence="5">Involved in rRNA-processing and ribosome biogenesis.</text>
</comment>
<comment type="caution">
    <text evidence="10">The sequence shown here is derived from an EMBL/GenBank/DDBJ whole genome shotgun (WGS) entry which is preliminary data.</text>
</comment>
<keyword evidence="3" id="KW-0698">rRNA processing</keyword>
<dbReference type="Pfam" id="PF24779">
    <property type="entry name" value="UTP23_sensor"/>
    <property type="match status" value="1"/>
</dbReference>
<dbReference type="InterPro" id="IPR006984">
    <property type="entry name" value="Fcf1/UTP23"/>
</dbReference>
<dbReference type="InterPro" id="IPR029060">
    <property type="entry name" value="PIN-like_dom_sf"/>
</dbReference>
<evidence type="ECO:0000313" key="10">
    <source>
        <dbReference type="EMBL" id="KAJ6646537.1"/>
    </source>
</evidence>
<feature type="region of interest" description="Disordered" evidence="8">
    <location>
        <begin position="198"/>
        <end position="246"/>
    </location>
</feature>
<reference evidence="10" key="1">
    <citation type="submission" date="2022-07" db="EMBL/GenBank/DDBJ databases">
        <authorList>
            <person name="Trinca V."/>
            <person name="Uliana J.V.C."/>
            <person name="Torres T.T."/>
            <person name="Ward R.J."/>
            <person name="Monesi N."/>
        </authorList>
    </citation>
    <scope>NUCLEOTIDE SEQUENCE</scope>
    <source>
        <strain evidence="10">HSMRA1968</strain>
        <tissue evidence="10">Whole embryos</tissue>
    </source>
</reference>
<proteinExistence type="inferred from homology"/>
<dbReference type="CDD" id="cd09866">
    <property type="entry name" value="PIN_Fcf1-Utp23-H"/>
    <property type="match status" value="1"/>
</dbReference>
<organism evidence="10 11">
    <name type="scientific">Pseudolycoriella hygida</name>
    <dbReference type="NCBI Taxonomy" id="35572"/>
    <lineage>
        <taxon>Eukaryota</taxon>
        <taxon>Metazoa</taxon>
        <taxon>Ecdysozoa</taxon>
        <taxon>Arthropoda</taxon>
        <taxon>Hexapoda</taxon>
        <taxon>Insecta</taxon>
        <taxon>Pterygota</taxon>
        <taxon>Neoptera</taxon>
        <taxon>Endopterygota</taxon>
        <taxon>Diptera</taxon>
        <taxon>Nematocera</taxon>
        <taxon>Sciaroidea</taxon>
        <taxon>Sciaridae</taxon>
        <taxon>Pseudolycoriella</taxon>
    </lineage>
</organism>
<dbReference type="Proteomes" id="UP001151699">
    <property type="component" value="Chromosome A"/>
</dbReference>
<evidence type="ECO:0000256" key="2">
    <source>
        <dbReference type="ARBA" id="ARBA00022517"/>
    </source>
</evidence>